<accession>M5C0N4</accession>
<dbReference type="InterPro" id="IPR041577">
    <property type="entry name" value="RT_RNaseH_2"/>
</dbReference>
<dbReference type="GO" id="GO:0004519">
    <property type="term" value="F:endonuclease activity"/>
    <property type="evidence" value="ECO:0007669"/>
    <property type="project" value="UniProtKB-KW"/>
</dbReference>
<keyword evidence="1" id="KW-0808">Transferase</keyword>
<evidence type="ECO:0000256" key="1">
    <source>
        <dbReference type="ARBA" id="ARBA00022679"/>
    </source>
</evidence>
<dbReference type="EMBL" id="CAOJ01011597">
    <property type="protein sequence ID" value="CCO33513.1"/>
    <property type="molecule type" value="Genomic_DNA"/>
</dbReference>
<keyword evidence="3" id="KW-0540">Nuclease</keyword>
<protein>
    <submittedName>
        <fullName evidence="7">Retrotransposable element Tf2 155 kDa protein type 1</fullName>
    </submittedName>
</protein>
<dbReference type="AlphaFoldDB" id="M5C0N4"/>
<dbReference type="Gene3D" id="3.10.10.10">
    <property type="entry name" value="HIV Type 1 Reverse Transcriptase, subunit A, domain 1"/>
    <property type="match status" value="1"/>
</dbReference>
<reference evidence="7 8" key="1">
    <citation type="journal article" date="2013" name="J. Biotechnol.">
        <title>Establishment and interpretation of the genome sequence of the phytopathogenic fungus Rhizoctonia solani AG1-IB isolate 7/3/14.</title>
        <authorList>
            <person name="Wibberg D.W."/>
            <person name="Jelonek L.J."/>
            <person name="Rupp O.R."/>
            <person name="Hennig M.H."/>
            <person name="Eikmeyer F.E."/>
            <person name="Goesmann A.G."/>
            <person name="Hartmann A.H."/>
            <person name="Borriss R.B."/>
            <person name="Grosch R.G."/>
            <person name="Puehler A.P."/>
            <person name="Schlueter A.S."/>
        </authorList>
    </citation>
    <scope>NUCLEOTIDE SEQUENCE [LARGE SCALE GENOMIC DNA]</scope>
    <source>
        <strain evidence="8">AG1-IB / isolate 7/3/14</strain>
    </source>
</reference>
<keyword evidence="4" id="KW-0255">Endonuclease</keyword>
<dbReference type="CDD" id="cd01647">
    <property type="entry name" value="RT_LTR"/>
    <property type="match status" value="1"/>
</dbReference>
<dbReference type="Pfam" id="PF08284">
    <property type="entry name" value="RVP_2"/>
    <property type="match status" value="1"/>
</dbReference>
<name>M5C0N4_THACB</name>
<evidence type="ECO:0000256" key="4">
    <source>
        <dbReference type="ARBA" id="ARBA00022759"/>
    </source>
</evidence>
<dbReference type="GO" id="GO:0016779">
    <property type="term" value="F:nucleotidyltransferase activity"/>
    <property type="evidence" value="ECO:0007669"/>
    <property type="project" value="UniProtKB-KW"/>
</dbReference>
<dbReference type="Proteomes" id="UP000012065">
    <property type="component" value="Unassembled WGS sequence"/>
</dbReference>
<evidence type="ECO:0000256" key="3">
    <source>
        <dbReference type="ARBA" id="ARBA00022722"/>
    </source>
</evidence>
<dbReference type="CDD" id="cd00303">
    <property type="entry name" value="retropepsin_like"/>
    <property type="match status" value="1"/>
</dbReference>
<dbReference type="PANTHER" id="PTHR37984:SF5">
    <property type="entry name" value="PROTEIN NYNRIN-LIKE"/>
    <property type="match status" value="1"/>
</dbReference>
<dbReference type="InterPro" id="IPR043502">
    <property type="entry name" value="DNA/RNA_pol_sf"/>
</dbReference>
<dbReference type="InterPro" id="IPR021109">
    <property type="entry name" value="Peptidase_aspartic_dom_sf"/>
</dbReference>
<dbReference type="SUPFAM" id="SSF50630">
    <property type="entry name" value="Acid proteases"/>
    <property type="match status" value="1"/>
</dbReference>
<evidence type="ECO:0000313" key="8">
    <source>
        <dbReference type="Proteomes" id="UP000012065"/>
    </source>
</evidence>
<keyword evidence="2" id="KW-0548">Nucleotidyltransferase</keyword>
<dbReference type="Pfam" id="PF00078">
    <property type="entry name" value="RVT_1"/>
    <property type="match status" value="1"/>
</dbReference>
<dbReference type="InterPro" id="IPR050951">
    <property type="entry name" value="Retrovirus_Pol_polyprotein"/>
</dbReference>
<dbReference type="Gene3D" id="3.30.70.270">
    <property type="match status" value="2"/>
</dbReference>
<feature type="domain" description="Reverse transcriptase" evidence="6">
    <location>
        <begin position="207"/>
        <end position="386"/>
    </location>
</feature>
<organism evidence="7 8">
    <name type="scientific">Thanatephorus cucumeris (strain AG1-IB / isolate 7/3/14)</name>
    <name type="common">Lettuce bottom rot fungus</name>
    <name type="synonym">Rhizoctonia solani</name>
    <dbReference type="NCBI Taxonomy" id="1108050"/>
    <lineage>
        <taxon>Eukaryota</taxon>
        <taxon>Fungi</taxon>
        <taxon>Dikarya</taxon>
        <taxon>Basidiomycota</taxon>
        <taxon>Agaricomycotina</taxon>
        <taxon>Agaricomycetes</taxon>
        <taxon>Cantharellales</taxon>
        <taxon>Ceratobasidiaceae</taxon>
        <taxon>Rhizoctonia</taxon>
        <taxon>Rhizoctonia solani AG-1</taxon>
    </lineage>
</organism>
<gene>
    <name evidence="7" type="ORF">BN14_07594</name>
</gene>
<dbReference type="SUPFAM" id="SSF56672">
    <property type="entry name" value="DNA/RNA polymerases"/>
    <property type="match status" value="1"/>
</dbReference>
<dbReference type="FunFam" id="3.10.20.370:FF:000001">
    <property type="entry name" value="Retrovirus-related Pol polyprotein from transposon 17.6-like protein"/>
    <property type="match status" value="1"/>
</dbReference>
<dbReference type="InterPro" id="IPR043128">
    <property type="entry name" value="Rev_trsase/Diguanyl_cyclase"/>
</dbReference>
<proteinExistence type="predicted"/>
<comment type="caution">
    <text evidence="7">The sequence shown here is derived from an EMBL/GenBank/DDBJ whole genome shotgun (WGS) entry which is preliminary data.</text>
</comment>
<dbReference type="CDD" id="cd09274">
    <property type="entry name" value="RNase_HI_RT_Ty3"/>
    <property type="match status" value="1"/>
</dbReference>
<keyword evidence="5" id="KW-0511">Multifunctional enzyme</keyword>
<dbReference type="HOGENOM" id="CLU_000384_38_0_1"/>
<evidence type="ECO:0000313" key="7">
    <source>
        <dbReference type="EMBL" id="CCO33513.1"/>
    </source>
</evidence>
<evidence type="ECO:0000259" key="6">
    <source>
        <dbReference type="PROSITE" id="PS50878"/>
    </source>
</evidence>
<dbReference type="InterPro" id="IPR000477">
    <property type="entry name" value="RT_dom"/>
</dbReference>
<keyword evidence="4" id="KW-0378">Hydrolase</keyword>
<dbReference type="Pfam" id="PF17919">
    <property type="entry name" value="RT_RNaseH_2"/>
    <property type="match status" value="1"/>
</dbReference>
<sequence>MSIEPLFCAVLQSNKSPLFIIDIEGITEPQQALIDSGSSANFIDPQFACSHNIPLIKLDSPRTVIGINGRQVRDSICFKCCLVFNAQGQHFSAVFYLLPLGNCNLILGTPWLILANPDINWCTLEVLLHSPVEAHASDIAPPITSIPEEFKAFQKVFSDDFFTTLPVHCSYDCAIPLEDGKDVLYGPIYPTTPSETAALKEHIDSELAAGKICPSTSPAGTPVMFVKRADGRLCLVVDYPRLNAITIKDCYALPRQDELIEKLRHAKIFTKLDLRNGYNNICIKEGNKWKAAFRTKYGHFEPAVMQFGLSNTPAVFQRFMNDIFRDLLDVTVIVYLDDILIFSNSREEHVQHVTEVLSCLQKHNLFCNPSKCMFFVTEVTYIGLVVTREGISMEQEKVKAIQEWPEPKNVKQVQSFLGFANFYCCFVHDFSCLARPLTSLTQKDQPWVWEAAQREAFHQIKTAISQEPVLAHPDESQPYTLETDASGAAMGAVLLQRKDDGCLHPVAFMSASFSPAELNYDTHDKELLAIIRALEHWRIFLEGTEHPVTVLTDHKNLEYWKSARTFNRRHARWHLILASYNFVIAYQPRKQSQKPDTLSRRADHSEIEPSPQIMLPETQVEGFGAEIATPLLEQIKEALQDNPSLDTVMAAAADPDSMPHSIAAKFKDYMLQDGLLLYQGRIVVPDEPEIKQKLLSHFHDSPGSGHQGRFLQDCGRMCLMISL</sequence>
<evidence type="ECO:0000256" key="5">
    <source>
        <dbReference type="ARBA" id="ARBA00023268"/>
    </source>
</evidence>
<dbReference type="PROSITE" id="PS50878">
    <property type="entry name" value="RT_POL"/>
    <property type="match status" value="1"/>
</dbReference>
<dbReference type="FunFam" id="3.30.70.270:FF:000020">
    <property type="entry name" value="Transposon Tf2-6 polyprotein-like Protein"/>
    <property type="match status" value="1"/>
</dbReference>
<evidence type="ECO:0000256" key="2">
    <source>
        <dbReference type="ARBA" id="ARBA00022695"/>
    </source>
</evidence>
<dbReference type="Gene3D" id="2.40.70.10">
    <property type="entry name" value="Acid Proteases"/>
    <property type="match status" value="1"/>
</dbReference>
<dbReference type="PANTHER" id="PTHR37984">
    <property type="entry name" value="PROTEIN CBG26694"/>
    <property type="match status" value="1"/>
</dbReference>